<sequence length="132" mass="14461">MKEIKLHTKLTKKLTVEESMLASHVGSGIVNVYATPMMIALMENTAAACLEQFLEDGETSVGVMMQTTHDAATPVGMAVEAEVEITAVDRKKVSFHIVARDEKDLIGTADHERFIVKKEAFEAKALSKLENV</sequence>
<accession>A0A3E2VWS0</accession>
<organism evidence="4 5">
    <name type="scientific">Clostridium innocuum</name>
    <dbReference type="NCBI Taxonomy" id="1522"/>
    <lineage>
        <taxon>Bacteria</taxon>
        <taxon>Bacillati</taxon>
        <taxon>Bacillota</taxon>
        <taxon>Clostridia</taxon>
        <taxon>Eubacteriales</taxon>
        <taxon>Clostridiaceae</taxon>
        <taxon>Clostridium</taxon>
    </lineage>
</organism>
<keyword evidence="4" id="KW-0012">Acyltransferase</keyword>
<dbReference type="Gene3D" id="3.10.129.10">
    <property type="entry name" value="Hotdog Thioesterase"/>
    <property type="match status" value="1"/>
</dbReference>
<feature type="binding site" evidence="2">
    <location>
        <position position="113"/>
    </location>
    <ligand>
        <name>substrate</name>
    </ligand>
</feature>
<protein>
    <submittedName>
        <fullName evidence="4">Dihydrolipoamide acyltransferase</fullName>
    </submittedName>
</protein>
<feature type="active site" evidence="1">
    <location>
        <position position="35"/>
    </location>
</feature>
<comment type="caution">
    <text evidence="4">The sequence shown here is derived from an EMBL/GenBank/DDBJ whole genome shotgun (WGS) entry which is preliminary data.</text>
</comment>
<name>A0A3E2VWS0_CLOIN</name>
<dbReference type="InterPro" id="IPR025540">
    <property type="entry name" value="FlK"/>
</dbReference>
<proteinExistence type="predicted"/>
<dbReference type="AlphaFoldDB" id="A0A3E2VWS0"/>
<evidence type="ECO:0000256" key="1">
    <source>
        <dbReference type="PIRSR" id="PIRSR014972-1"/>
    </source>
</evidence>
<feature type="binding site" evidence="2">
    <location>
        <position position="62"/>
    </location>
    <ligand>
        <name>substrate</name>
    </ligand>
</feature>
<dbReference type="InterPro" id="IPR029069">
    <property type="entry name" value="HotDog_dom_sf"/>
</dbReference>
<gene>
    <name evidence="4" type="ORF">DXA38_11030</name>
</gene>
<evidence type="ECO:0000313" key="4">
    <source>
        <dbReference type="EMBL" id="RGC15387.1"/>
    </source>
</evidence>
<dbReference type="InterPro" id="IPR054485">
    <property type="entry name" value="FlK-like_dom"/>
</dbReference>
<reference evidence="4 5" key="1">
    <citation type="submission" date="2018-08" db="EMBL/GenBank/DDBJ databases">
        <title>A genome reference for cultivated species of the human gut microbiota.</title>
        <authorList>
            <person name="Zou Y."/>
            <person name="Xue W."/>
            <person name="Luo G."/>
        </authorList>
    </citation>
    <scope>NUCLEOTIDE SEQUENCE [LARGE SCALE GENOMIC DNA]</scope>
    <source>
        <strain evidence="4 5">OF01-2LB</strain>
    </source>
</reference>
<dbReference type="Proteomes" id="UP000260025">
    <property type="component" value="Unassembled WGS sequence"/>
</dbReference>
<dbReference type="Pfam" id="PF22636">
    <property type="entry name" value="FlK"/>
    <property type="match status" value="1"/>
</dbReference>
<evidence type="ECO:0000259" key="3">
    <source>
        <dbReference type="Pfam" id="PF22636"/>
    </source>
</evidence>
<evidence type="ECO:0000313" key="5">
    <source>
        <dbReference type="Proteomes" id="UP000260025"/>
    </source>
</evidence>
<dbReference type="EMBL" id="QVEV01000014">
    <property type="protein sequence ID" value="RGC15387.1"/>
    <property type="molecule type" value="Genomic_DNA"/>
</dbReference>
<dbReference type="PIRSF" id="PIRSF014972">
    <property type="entry name" value="FlK"/>
    <property type="match status" value="1"/>
</dbReference>
<dbReference type="RefSeq" id="WP_117443243.1">
    <property type="nucleotide sequence ID" value="NZ_JAJFEN010000003.1"/>
</dbReference>
<feature type="active site" evidence="1">
    <location>
        <position position="69"/>
    </location>
</feature>
<feature type="binding site" evidence="2">
    <location>
        <position position="62"/>
    </location>
    <ligand>
        <name>CoA</name>
        <dbReference type="ChEBI" id="CHEBI:57287"/>
    </ligand>
</feature>
<keyword evidence="4" id="KW-0808">Transferase</keyword>
<dbReference type="PANTHER" id="PTHR36934">
    <property type="entry name" value="BLR0278 PROTEIN"/>
    <property type="match status" value="1"/>
</dbReference>
<feature type="domain" description="Fluoroacetyl-CoA-specific thioesterase-like" evidence="3">
    <location>
        <begin position="16"/>
        <end position="119"/>
    </location>
</feature>
<dbReference type="PANTHER" id="PTHR36934:SF1">
    <property type="entry name" value="THIOESTERASE DOMAIN-CONTAINING PROTEIN"/>
    <property type="match status" value="1"/>
</dbReference>
<feature type="active site" evidence="1">
    <location>
        <position position="43"/>
    </location>
</feature>
<dbReference type="OrthoDB" id="6902891at2"/>
<evidence type="ECO:0000256" key="2">
    <source>
        <dbReference type="PIRSR" id="PIRSR014972-2"/>
    </source>
</evidence>
<dbReference type="GO" id="GO:0016746">
    <property type="term" value="F:acyltransferase activity"/>
    <property type="evidence" value="ECO:0007669"/>
    <property type="project" value="UniProtKB-KW"/>
</dbReference>
<dbReference type="SUPFAM" id="SSF54637">
    <property type="entry name" value="Thioesterase/thiol ester dehydrase-isomerase"/>
    <property type="match status" value="1"/>
</dbReference>